<keyword evidence="3" id="KW-1185">Reference proteome</keyword>
<feature type="domain" description="Transposase IS200-like" evidence="1">
    <location>
        <begin position="4"/>
        <end position="118"/>
    </location>
</feature>
<dbReference type="InterPro" id="IPR036515">
    <property type="entry name" value="Transposase_17_sf"/>
</dbReference>
<dbReference type="SUPFAM" id="SSF143422">
    <property type="entry name" value="Transposase IS200-like"/>
    <property type="match status" value="1"/>
</dbReference>
<dbReference type="Pfam" id="PF01797">
    <property type="entry name" value="Y1_Tnp"/>
    <property type="match status" value="1"/>
</dbReference>
<name>A0ABW4VJD9_9BACT</name>
<organism evidence="2 3">
    <name type="scientific">Belliella marina</name>
    <dbReference type="NCBI Taxonomy" id="1644146"/>
    <lineage>
        <taxon>Bacteria</taxon>
        <taxon>Pseudomonadati</taxon>
        <taxon>Bacteroidota</taxon>
        <taxon>Cytophagia</taxon>
        <taxon>Cytophagales</taxon>
        <taxon>Cyclobacteriaceae</taxon>
        <taxon>Belliella</taxon>
    </lineage>
</organism>
<protein>
    <submittedName>
        <fullName evidence="2">IS200/IS605 family transposase</fullName>
    </submittedName>
</protein>
<evidence type="ECO:0000313" key="3">
    <source>
        <dbReference type="Proteomes" id="UP001597361"/>
    </source>
</evidence>
<sequence length="148" mass="17492">MGTHTNLLYHIVFSTNRRKRTIHKDRKTILFSYINSLLKNKSCHLYRINAVEDHVHIFTHIHQSLSIASLVKDIKLSANTLIKKEKLFEGWEGWQEGYGAFTVEYSRKNSLIEYIKNQEEHHKTTNSLDEFKLLLTENGIPYDEKYLL</sequence>
<dbReference type="Proteomes" id="UP001597361">
    <property type="component" value="Unassembled WGS sequence"/>
</dbReference>
<dbReference type="NCBIfam" id="NF033573">
    <property type="entry name" value="transpos_IS200"/>
    <property type="match status" value="1"/>
</dbReference>
<dbReference type="RefSeq" id="WP_376883725.1">
    <property type="nucleotide sequence ID" value="NZ_JBHUHR010000012.1"/>
</dbReference>
<accession>A0ABW4VJD9</accession>
<dbReference type="Gene3D" id="3.30.70.1290">
    <property type="entry name" value="Transposase IS200-like"/>
    <property type="match status" value="1"/>
</dbReference>
<gene>
    <name evidence="2" type="primary">tnpA</name>
    <name evidence="2" type="ORF">ACFSKL_04070</name>
</gene>
<evidence type="ECO:0000259" key="1">
    <source>
        <dbReference type="SMART" id="SM01321"/>
    </source>
</evidence>
<dbReference type="PANTHER" id="PTHR33360:SF2">
    <property type="entry name" value="TRANSPOSASE FOR INSERTION SEQUENCE ELEMENT IS200"/>
    <property type="match status" value="1"/>
</dbReference>
<dbReference type="EMBL" id="JBHUHR010000012">
    <property type="protein sequence ID" value="MFD2033953.1"/>
    <property type="molecule type" value="Genomic_DNA"/>
</dbReference>
<comment type="caution">
    <text evidence="2">The sequence shown here is derived from an EMBL/GenBank/DDBJ whole genome shotgun (WGS) entry which is preliminary data.</text>
</comment>
<dbReference type="InterPro" id="IPR002686">
    <property type="entry name" value="Transposase_17"/>
</dbReference>
<evidence type="ECO:0000313" key="2">
    <source>
        <dbReference type="EMBL" id="MFD2033953.1"/>
    </source>
</evidence>
<dbReference type="PANTHER" id="PTHR33360">
    <property type="entry name" value="TRANSPOSASE FOR INSERTION SEQUENCE ELEMENT IS200"/>
    <property type="match status" value="1"/>
</dbReference>
<reference evidence="3" key="1">
    <citation type="journal article" date="2019" name="Int. J. Syst. Evol. Microbiol.">
        <title>The Global Catalogue of Microorganisms (GCM) 10K type strain sequencing project: providing services to taxonomists for standard genome sequencing and annotation.</title>
        <authorList>
            <consortium name="The Broad Institute Genomics Platform"/>
            <consortium name="The Broad Institute Genome Sequencing Center for Infectious Disease"/>
            <person name="Wu L."/>
            <person name="Ma J."/>
        </authorList>
    </citation>
    <scope>NUCLEOTIDE SEQUENCE [LARGE SCALE GENOMIC DNA]</scope>
    <source>
        <strain evidence="3">CGMCC 1.15180</strain>
    </source>
</reference>
<dbReference type="SMART" id="SM01321">
    <property type="entry name" value="Y1_Tnp"/>
    <property type="match status" value="1"/>
</dbReference>
<proteinExistence type="predicted"/>